<sequence>MIYTMYKSGWPIFNEKMIDNVSAVLKSGKVNQWTGTKVFEFEKKFSQYFGVKHSVAVFNGSVAIELCLKAIDLRMDDEVIVTPRTFIASASSISMCGGIPVFVDVDPNSQNITLENIQKAVTSKTKAVILVHLAGWPCDVEEIVDWCHSKNIYVIEDCAQSHGAKYNGKYLGSFGDINAWSFCQDKIITTGGEGGMVTTNNSELYYKAWSFKDHGKNYDKIFKQSGTPGLFRWVHDSLGTNWRMTEMQASIGMDALECLDEWVNTRRKNALIFNNVLKDVPSIRLTIPGEKYFHSYYKYYCFIKSELLKEGVTRNDIITKLNEMQIPCFQGTCGEVYKEKAYDIDLSLPITKELSESSLMFLVDPTYTEEKIMEIANLVKNILIEVSK</sequence>
<reference evidence="1" key="1">
    <citation type="submission" date="2017-06" db="EMBL/GenBank/DDBJ databases">
        <authorList>
            <person name="Assis F.L."/>
            <person name="Abrahao J.S."/>
            <person name="Silva L."/>
            <person name="Khalil J.B."/>
            <person name="Rodrigues R."/>
            <person name="Silva L.S."/>
            <person name="Boratto P."/>
            <person name="Andrade M."/>
            <person name="Kroon E.G."/>
            <person name="Ribeiro B."/>
            <person name="Bergier I."/>
            <person name="Seligmann H."/>
            <person name="Ghigo E."/>
            <person name="Colson P."/>
            <person name="Levasseur A."/>
            <person name="Raoult D."/>
            <person name="Scola B.L."/>
        </authorList>
    </citation>
    <scope>NUCLEOTIDE SEQUENCE</scope>
    <source>
        <strain evidence="1">Deep ocean</strain>
    </source>
</reference>
<reference evidence="1" key="2">
    <citation type="journal article" date="2018" name="Nat. Commun.">
        <title>Tailed giant Tupanvirus possesses the most complete translational apparatus of the known virosphere.</title>
        <authorList>
            <person name="Abrahao J."/>
            <person name="Silva L."/>
            <person name="Silva L.S."/>
            <person name="Khalil J.Y.B."/>
            <person name="Rodrigues R."/>
            <person name="Arantes T."/>
            <person name="Assis F."/>
            <person name="Boratto P."/>
            <person name="Andrade M."/>
            <person name="Kroon E.G."/>
            <person name="Ribeiro B."/>
            <person name="Bergier I."/>
            <person name="Seligmann H."/>
            <person name="Ghigo E."/>
            <person name="Colson P."/>
            <person name="Levasseur A."/>
            <person name="Kroemer G."/>
            <person name="Raoult D."/>
            <person name="La Scola B."/>
        </authorList>
    </citation>
    <scope>NUCLEOTIDE SEQUENCE [LARGE SCALE GENOMIC DNA]</scope>
    <source>
        <strain evidence="1">Deep ocean</strain>
    </source>
</reference>
<dbReference type="GO" id="GO:0008483">
    <property type="term" value="F:transaminase activity"/>
    <property type="evidence" value="ECO:0007669"/>
    <property type="project" value="UniProtKB-KW"/>
</dbReference>
<dbReference type="Gene3D" id="3.90.1150.10">
    <property type="entry name" value="Aspartate Aminotransferase, domain 1"/>
    <property type="match status" value="1"/>
</dbReference>
<dbReference type="InterPro" id="IPR000653">
    <property type="entry name" value="DegT/StrS_aminotransferase"/>
</dbReference>
<dbReference type="EMBL" id="MF405918">
    <property type="protein sequence ID" value="QKU33915.1"/>
    <property type="molecule type" value="Genomic_DNA"/>
</dbReference>
<dbReference type="PANTHER" id="PTHR30244">
    <property type="entry name" value="TRANSAMINASE"/>
    <property type="match status" value="1"/>
</dbReference>
<dbReference type="SUPFAM" id="SSF53383">
    <property type="entry name" value="PLP-dependent transferases"/>
    <property type="match status" value="1"/>
</dbReference>
<dbReference type="GO" id="GO:0030170">
    <property type="term" value="F:pyridoxal phosphate binding"/>
    <property type="evidence" value="ECO:0007669"/>
    <property type="project" value="TreeGrafter"/>
</dbReference>
<evidence type="ECO:0000313" key="1">
    <source>
        <dbReference type="EMBL" id="QKU33915.1"/>
    </source>
</evidence>
<dbReference type="RefSeq" id="YP_010780525.1">
    <property type="nucleotide sequence ID" value="NC_075038.1"/>
</dbReference>
<dbReference type="PANTHER" id="PTHR30244:SF34">
    <property type="entry name" value="DTDP-4-AMINO-4,6-DIDEOXYGALACTOSE TRANSAMINASE"/>
    <property type="match status" value="1"/>
</dbReference>
<dbReference type="GO" id="GO:0000271">
    <property type="term" value="P:polysaccharide biosynthetic process"/>
    <property type="evidence" value="ECO:0007669"/>
    <property type="project" value="TreeGrafter"/>
</dbReference>
<dbReference type="InterPro" id="IPR015421">
    <property type="entry name" value="PyrdxlP-dep_Trfase_major"/>
</dbReference>
<protein>
    <submittedName>
        <fullName evidence="1">Aminotransferase</fullName>
    </submittedName>
</protein>
<dbReference type="GeneID" id="80517216"/>
<accession>A0A6N1NEV6</accession>
<name>A0A6N1NEV6_9VIRU</name>
<dbReference type="Pfam" id="PF01041">
    <property type="entry name" value="DegT_DnrJ_EryC1"/>
    <property type="match status" value="1"/>
</dbReference>
<dbReference type="PIRSF" id="PIRSF000390">
    <property type="entry name" value="PLP_StrS"/>
    <property type="match status" value="1"/>
</dbReference>
<organism evidence="1">
    <name type="scientific">Tupanvirus deep ocean</name>
    <dbReference type="NCBI Taxonomy" id="2126984"/>
    <lineage>
        <taxon>Viruses</taxon>
        <taxon>Varidnaviria</taxon>
        <taxon>Bamfordvirae</taxon>
        <taxon>Nucleocytoviricota</taxon>
        <taxon>Megaviricetes</taxon>
        <taxon>Imitervirales</taxon>
        <taxon>Mimiviridae</taxon>
        <taxon>Megamimivirinae</taxon>
        <taxon>Tupanvirus</taxon>
        <taxon>Tupanvirus altamarinense</taxon>
    </lineage>
</organism>
<dbReference type="InterPro" id="IPR015422">
    <property type="entry name" value="PyrdxlP-dep_Trfase_small"/>
</dbReference>
<keyword evidence="1" id="KW-0808">Transferase</keyword>
<dbReference type="Gene3D" id="3.40.640.10">
    <property type="entry name" value="Type I PLP-dependent aspartate aminotransferase-like (Major domain)"/>
    <property type="match status" value="1"/>
</dbReference>
<dbReference type="CDD" id="cd00616">
    <property type="entry name" value="AHBA_syn"/>
    <property type="match status" value="1"/>
</dbReference>
<keyword evidence="1" id="KW-0032">Aminotransferase</keyword>
<dbReference type="KEGG" id="vg:80517216"/>
<proteinExistence type="predicted"/>
<dbReference type="InterPro" id="IPR015424">
    <property type="entry name" value="PyrdxlP-dep_Trfase"/>
</dbReference>